<organism evidence="2">
    <name type="scientific">Erythrolobus australicus</name>
    <dbReference type="NCBI Taxonomy" id="1077150"/>
    <lineage>
        <taxon>Eukaryota</taxon>
        <taxon>Rhodophyta</taxon>
        <taxon>Bangiophyceae</taxon>
        <taxon>Porphyridiales</taxon>
        <taxon>Porphyridiaceae</taxon>
        <taxon>Erythrolobus</taxon>
    </lineage>
</organism>
<accession>A0A7S1XH60</accession>
<dbReference type="PANTHER" id="PTHR12874:SF9">
    <property type="entry name" value="F-BOX ONLY PROTEIN 48"/>
    <property type="match status" value="1"/>
</dbReference>
<dbReference type="Gene3D" id="1.20.1280.50">
    <property type="match status" value="1"/>
</dbReference>
<dbReference type="SMART" id="SM00256">
    <property type="entry name" value="FBOX"/>
    <property type="match status" value="1"/>
</dbReference>
<dbReference type="GO" id="GO:0005737">
    <property type="term" value="C:cytoplasm"/>
    <property type="evidence" value="ECO:0007669"/>
    <property type="project" value="TreeGrafter"/>
</dbReference>
<sequence>MRRVADADDGAESISSVVSGCSERRDSILAELDSALELTRELQKLIVFATRSDVLRTGTASFMRDHIRTLLVVSSANADKAIRLVSEERCSRGVSSELIKPSDGGLFNSLGDSIIQRVMQALDGEDLSRARQVCKRWSSFASDERLWKHLCLSVWRALESDSALWAVIDASIQLSDPARWRKIYPSVRWRKRWTCRLQKTGRFVCDLVAHQISGGPLGEKGLPSTLVVERRFNISHLQTFVLPEASVLYFEPAKDEDRAGYEEFIAYLLRRTRAGLALEDHRRFIFIPPCAYSKQLNYLGPSLLGVVQIAYPPLANQGPEG</sequence>
<protein>
    <recommendedName>
        <fullName evidence="1">F-box domain-containing protein</fullName>
    </recommendedName>
</protein>
<dbReference type="Pfam" id="PF12937">
    <property type="entry name" value="F-box-like"/>
    <property type="match status" value="1"/>
</dbReference>
<dbReference type="PANTHER" id="PTHR12874">
    <property type="entry name" value="F-BOX ONLY PROTEIN 48-RELATED"/>
    <property type="match status" value="1"/>
</dbReference>
<name>A0A7S1XH60_9RHOD</name>
<dbReference type="InterPro" id="IPR036047">
    <property type="entry name" value="F-box-like_dom_sf"/>
</dbReference>
<dbReference type="InterPro" id="IPR012921">
    <property type="entry name" value="SPOC_C"/>
</dbReference>
<dbReference type="GO" id="GO:0019005">
    <property type="term" value="C:SCF ubiquitin ligase complex"/>
    <property type="evidence" value="ECO:0007669"/>
    <property type="project" value="TreeGrafter"/>
</dbReference>
<evidence type="ECO:0000313" key="2">
    <source>
        <dbReference type="EMBL" id="CAD9239026.1"/>
    </source>
</evidence>
<proteinExistence type="predicted"/>
<evidence type="ECO:0000259" key="1">
    <source>
        <dbReference type="PROSITE" id="PS50181"/>
    </source>
</evidence>
<dbReference type="SUPFAM" id="SSF81383">
    <property type="entry name" value="F-box domain"/>
    <property type="match status" value="1"/>
</dbReference>
<dbReference type="AlphaFoldDB" id="A0A7S1XH60"/>
<dbReference type="GO" id="GO:0031146">
    <property type="term" value="P:SCF-dependent proteasomal ubiquitin-dependent protein catabolic process"/>
    <property type="evidence" value="ECO:0007669"/>
    <property type="project" value="TreeGrafter"/>
</dbReference>
<reference evidence="2" key="1">
    <citation type="submission" date="2021-01" db="EMBL/GenBank/DDBJ databases">
        <authorList>
            <person name="Corre E."/>
            <person name="Pelletier E."/>
            <person name="Niang G."/>
            <person name="Scheremetjew M."/>
            <person name="Finn R."/>
            <person name="Kale V."/>
            <person name="Holt S."/>
            <person name="Cochrane G."/>
            <person name="Meng A."/>
            <person name="Brown T."/>
            <person name="Cohen L."/>
        </authorList>
    </citation>
    <scope>NUCLEOTIDE SEQUENCE</scope>
    <source>
        <strain evidence="2">CCMP3124</strain>
    </source>
</reference>
<feature type="domain" description="F-box" evidence="1">
    <location>
        <begin position="104"/>
        <end position="150"/>
    </location>
</feature>
<dbReference type="EMBL" id="HBGI01001174">
    <property type="protein sequence ID" value="CAD9239026.1"/>
    <property type="molecule type" value="Transcribed_RNA"/>
</dbReference>
<gene>
    <name evidence="2" type="ORF">EAUS1353_LOCUS756</name>
</gene>
<dbReference type="PROSITE" id="PS50181">
    <property type="entry name" value="FBOX"/>
    <property type="match status" value="1"/>
</dbReference>
<dbReference type="InterPro" id="IPR001810">
    <property type="entry name" value="F-box_dom"/>
</dbReference>
<dbReference type="CDD" id="cd21546">
    <property type="entry name" value="SPOC_FPA-like"/>
    <property type="match status" value="1"/>
</dbReference>
<dbReference type="Pfam" id="PF07744">
    <property type="entry name" value="SPOC"/>
    <property type="match status" value="1"/>
</dbReference>